<dbReference type="InterPro" id="IPR012337">
    <property type="entry name" value="RNaseH-like_sf"/>
</dbReference>
<feature type="compositionally biased region" description="Polar residues" evidence="1">
    <location>
        <begin position="777"/>
        <end position="786"/>
    </location>
</feature>
<dbReference type="EMBL" id="BFEA01000569">
    <property type="protein sequence ID" value="GBG86521.1"/>
    <property type="molecule type" value="Genomic_DNA"/>
</dbReference>
<comment type="caution">
    <text evidence="3">The sequence shown here is derived from an EMBL/GenBank/DDBJ whole genome shotgun (WGS) entry which is preliminary data.</text>
</comment>
<evidence type="ECO:0000256" key="1">
    <source>
        <dbReference type="SAM" id="MobiDB-lite"/>
    </source>
</evidence>
<feature type="domain" description="HAT C-terminal dimerisation" evidence="2">
    <location>
        <begin position="417"/>
        <end position="482"/>
    </location>
</feature>
<dbReference type="SUPFAM" id="SSF53098">
    <property type="entry name" value="Ribonuclease H-like"/>
    <property type="match status" value="1"/>
</dbReference>
<feature type="region of interest" description="Disordered" evidence="1">
    <location>
        <begin position="639"/>
        <end position="857"/>
    </location>
</feature>
<organism evidence="3 4">
    <name type="scientific">Chara braunii</name>
    <name type="common">Braun's stonewort</name>
    <dbReference type="NCBI Taxonomy" id="69332"/>
    <lineage>
        <taxon>Eukaryota</taxon>
        <taxon>Viridiplantae</taxon>
        <taxon>Streptophyta</taxon>
        <taxon>Charophyceae</taxon>
        <taxon>Charales</taxon>
        <taxon>Characeae</taxon>
        <taxon>Chara</taxon>
    </lineage>
</organism>
<feature type="compositionally biased region" description="Acidic residues" evidence="1">
    <location>
        <begin position="698"/>
        <end position="710"/>
    </location>
</feature>
<feature type="region of interest" description="Disordered" evidence="1">
    <location>
        <begin position="164"/>
        <end position="187"/>
    </location>
</feature>
<dbReference type="Proteomes" id="UP000265515">
    <property type="component" value="Unassembled WGS sequence"/>
</dbReference>
<protein>
    <recommendedName>
        <fullName evidence="2">HAT C-terminal dimerisation domain-containing protein</fullName>
    </recommendedName>
</protein>
<feature type="compositionally biased region" description="Basic and acidic residues" evidence="1">
    <location>
        <begin position="639"/>
        <end position="662"/>
    </location>
</feature>
<dbReference type="Gramene" id="GBG86521">
    <property type="protein sequence ID" value="GBG86521"/>
    <property type="gene ID" value="CBR_g41584"/>
</dbReference>
<feature type="compositionally biased region" description="Polar residues" evidence="1">
    <location>
        <begin position="579"/>
        <end position="593"/>
    </location>
</feature>
<dbReference type="GO" id="GO:0046983">
    <property type="term" value="F:protein dimerization activity"/>
    <property type="evidence" value="ECO:0007669"/>
    <property type="project" value="InterPro"/>
</dbReference>
<keyword evidence="4" id="KW-1185">Reference proteome</keyword>
<dbReference type="InterPro" id="IPR008906">
    <property type="entry name" value="HATC_C_dom"/>
</dbReference>
<sequence length="857" mass="97339">MGPHPLSPKVKSLSLRRVSEEWLRNGCWMKPMPLALKTLVLGLNLQDNQVPYIYSRLLPEPIREQLVAEAKSGKFNYRQFRDLALKREQMTAQVNMSYASVVKSGPVGGGKRVLWRRKREDDMLVVFDDDTVEKLPLDEYEGGGGNNDNKFGKGDVIVMMANKGGQSRWKKKRRPRSFPEHPGIAFGKPWEKMNITREEWQSKMDNRQCLKCPFRVGVPDVGADTQPEGSFEGHGGPKECGEVEGDAVVERAAASESGSRVLHTAKGCLVDRAKEGGGDDGVVVNPTAEDGQGRDRTVKPCGIRPTHGEDAGGGCAHTGATSSVLEKVRDRMKMMRQPVHALALLLDPRRRDPKWLLNQDNALVQRYLQRQIGGPWKSKAHVGILSDLREFHNQPTAHDPKRKDMKMWDEDGVTDADCISPSKWWATHGGDVLKLQAIAIKVMGMWSTATSTERNWSSMDLVHSKRRNPLKLATVEKLVHIHWNINLLGASKNLKDHHYVDLWAEFFESLPDAEEGDDPLWRSPRRRRGKRRRNRRGEAEDSPDDDFELGARPSIPGTTYVGRRPTTRRRRQRPPTTPSQGAANTSAQYNIQSDVELPQTDTDIDMVLRQGSIDADEAEADRAKAMADADREQVLRRMREEEERRAAIPTRREMEKQKKVGEYEPEPVWEMGQQEAEEEEEMGQQDEKEEHEMAYQAQEEEEMEDDEEEACMERREEEMEEDEGKGKDQQEEGLDDQHAERLGESEEQQHDEMANSEDEPQQQQHAPKTMYKRRKQTTQPAGSPKNSPEFPGNVEGSQHNNLWVSKVGRKRKAPLVDDVLRPKLPRGRPRKNPTVPPATKPKKKKTDVQASQKDCRG</sequence>
<dbReference type="Pfam" id="PF05699">
    <property type="entry name" value="Dimer_Tnp_hAT"/>
    <property type="match status" value="1"/>
</dbReference>
<feature type="compositionally biased region" description="Acidic residues" evidence="1">
    <location>
        <begin position="675"/>
        <end position="684"/>
    </location>
</feature>
<gene>
    <name evidence="3" type="ORF">CBR_g41584</name>
</gene>
<feature type="compositionally biased region" description="Basic residues" evidence="1">
    <location>
        <begin position="523"/>
        <end position="535"/>
    </location>
</feature>
<feature type="compositionally biased region" description="Polar residues" evidence="1">
    <location>
        <begin position="848"/>
        <end position="857"/>
    </location>
</feature>
<reference evidence="3 4" key="1">
    <citation type="journal article" date="2018" name="Cell">
        <title>The Chara Genome: Secondary Complexity and Implications for Plant Terrestrialization.</title>
        <authorList>
            <person name="Nishiyama T."/>
            <person name="Sakayama H."/>
            <person name="Vries J.D."/>
            <person name="Buschmann H."/>
            <person name="Saint-Marcoux D."/>
            <person name="Ullrich K.K."/>
            <person name="Haas F.B."/>
            <person name="Vanderstraeten L."/>
            <person name="Becker D."/>
            <person name="Lang D."/>
            <person name="Vosolsobe S."/>
            <person name="Rombauts S."/>
            <person name="Wilhelmsson P.K.I."/>
            <person name="Janitza P."/>
            <person name="Kern R."/>
            <person name="Heyl A."/>
            <person name="Rumpler F."/>
            <person name="Villalobos L.I.A.C."/>
            <person name="Clay J.M."/>
            <person name="Skokan R."/>
            <person name="Toyoda A."/>
            <person name="Suzuki Y."/>
            <person name="Kagoshima H."/>
            <person name="Schijlen E."/>
            <person name="Tajeshwar N."/>
            <person name="Catarino B."/>
            <person name="Hetherington A.J."/>
            <person name="Saltykova A."/>
            <person name="Bonnot C."/>
            <person name="Breuninger H."/>
            <person name="Symeonidi A."/>
            <person name="Radhakrishnan G.V."/>
            <person name="Van Nieuwerburgh F."/>
            <person name="Deforce D."/>
            <person name="Chang C."/>
            <person name="Karol K.G."/>
            <person name="Hedrich R."/>
            <person name="Ulvskov P."/>
            <person name="Glockner G."/>
            <person name="Delwiche C.F."/>
            <person name="Petrasek J."/>
            <person name="Van de Peer Y."/>
            <person name="Friml J."/>
            <person name="Beilby M."/>
            <person name="Dolan L."/>
            <person name="Kohara Y."/>
            <person name="Sugano S."/>
            <person name="Fujiyama A."/>
            <person name="Delaux P.-M."/>
            <person name="Quint M."/>
            <person name="TheiBen G."/>
            <person name="Hagemann M."/>
            <person name="Harholt J."/>
            <person name="Dunand C."/>
            <person name="Zachgo S."/>
            <person name="Langdale J."/>
            <person name="Maumus F."/>
            <person name="Straeten D.V.D."/>
            <person name="Gould S.B."/>
            <person name="Rensing S.A."/>
        </authorList>
    </citation>
    <scope>NUCLEOTIDE SEQUENCE [LARGE SCALE GENOMIC DNA]</scope>
    <source>
        <strain evidence="3 4">S276</strain>
    </source>
</reference>
<feature type="region of interest" description="Disordered" evidence="1">
    <location>
        <begin position="513"/>
        <end position="597"/>
    </location>
</feature>
<proteinExistence type="predicted"/>
<name>A0A388LW78_CHABU</name>
<accession>A0A388LW78</accession>
<evidence type="ECO:0000313" key="4">
    <source>
        <dbReference type="Proteomes" id="UP000265515"/>
    </source>
</evidence>
<feature type="region of interest" description="Disordered" evidence="1">
    <location>
        <begin position="279"/>
        <end position="300"/>
    </location>
</feature>
<evidence type="ECO:0000313" key="3">
    <source>
        <dbReference type="EMBL" id="GBG86521.1"/>
    </source>
</evidence>
<dbReference type="AlphaFoldDB" id="A0A388LW78"/>
<evidence type="ECO:0000259" key="2">
    <source>
        <dbReference type="Pfam" id="PF05699"/>
    </source>
</evidence>
<feature type="compositionally biased region" description="Basic and acidic residues" evidence="1">
    <location>
        <begin position="724"/>
        <end position="753"/>
    </location>
</feature>